<evidence type="ECO:0000256" key="6">
    <source>
        <dbReference type="ARBA" id="ARBA00055169"/>
    </source>
</evidence>
<dbReference type="InterPro" id="IPR036873">
    <property type="entry name" value="Rhodanese-like_dom_sf"/>
</dbReference>
<dbReference type="SUPFAM" id="SSF69572">
    <property type="entry name" value="Activating enzymes of the ubiquitin-like proteins"/>
    <property type="match status" value="1"/>
</dbReference>
<proteinExistence type="inferred from homology"/>
<dbReference type="InterPro" id="IPR000594">
    <property type="entry name" value="ThiF_NAD_FAD-bd"/>
</dbReference>
<dbReference type="CDD" id="cd00757">
    <property type="entry name" value="ThiF_MoeB_HesA_family"/>
    <property type="match status" value="1"/>
</dbReference>
<organism evidence="14 15">
    <name type="scientific">Leeuwenhoekiella aequorea</name>
    <dbReference type="NCBI Taxonomy" id="283736"/>
    <lineage>
        <taxon>Bacteria</taxon>
        <taxon>Pseudomonadati</taxon>
        <taxon>Bacteroidota</taxon>
        <taxon>Flavobacteriia</taxon>
        <taxon>Flavobacteriales</taxon>
        <taxon>Flavobacteriaceae</taxon>
        <taxon>Leeuwenhoekiella</taxon>
    </lineage>
</organism>
<dbReference type="OrthoDB" id="9804286at2"/>
<feature type="domain" description="Rhodanese" evidence="13">
    <location>
        <begin position="259"/>
        <end position="339"/>
    </location>
</feature>
<comment type="subunit">
    <text evidence="7">Homodimer. Forms a stable heterotetrameric complex of 2 MoeB and 2 MoaD during adenylation of MoaD.</text>
</comment>
<evidence type="ECO:0000256" key="7">
    <source>
        <dbReference type="ARBA" id="ARBA00063809"/>
    </source>
</evidence>
<evidence type="ECO:0000259" key="13">
    <source>
        <dbReference type="PROSITE" id="PS50206"/>
    </source>
</evidence>
<dbReference type="FunFam" id="3.40.50.720:FF:000033">
    <property type="entry name" value="Adenylyltransferase and sulfurtransferase MOCS3"/>
    <property type="match status" value="1"/>
</dbReference>
<comment type="catalytic activity">
    <reaction evidence="5">
        <text>[molybdopterin-synthase sulfur-carrier protein]-C-terminal Gly-Gly + ATP + H(+) = [molybdopterin-synthase sulfur-carrier protein]-C-terminal Gly-Gly-AMP + diphosphate</text>
        <dbReference type="Rhea" id="RHEA:43616"/>
        <dbReference type="Rhea" id="RHEA-COMP:12159"/>
        <dbReference type="Rhea" id="RHEA-COMP:12202"/>
        <dbReference type="ChEBI" id="CHEBI:15378"/>
        <dbReference type="ChEBI" id="CHEBI:30616"/>
        <dbReference type="ChEBI" id="CHEBI:33019"/>
        <dbReference type="ChEBI" id="CHEBI:90618"/>
        <dbReference type="ChEBI" id="CHEBI:90778"/>
        <dbReference type="EC" id="2.7.7.80"/>
    </reaction>
</comment>
<dbReference type="GO" id="GO:0008146">
    <property type="term" value="F:sulfotransferase activity"/>
    <property type="evidence" value="ECO:0007669"/>
    <property type="project" value="TreeGrafter"/>
</dbReference>
<keyword evidence="4" id="KW-0067">ATP-binding</keyword>
<dbReference type="Pfam" id="PF00899">
    <property type="entry name" value="ThiF"/>
    <property type="match status" value="1"/>
</dbReference>
<keyword evidence="14" id="KW-0548">Nucleotidyltransferase</keyword>
<dbReference type="Gene3D" id="3.40.50.720">
    <property type="entry name" value="NAD(P)-binding Rossmann-like Domain"/>
    <property type="match status" value="1"/>
</dbReference>
<comment type="caution">
    <text evidence="14">The sequence shown here is derived from an EMBL/GenBank/DDBJ whole genome shotgun (WGS) entry which is preliminary data.</text>
</comment>
<comment type="similarity">
    <text evidence="1">Belongs to the HesA/MoeB/ThiF family.</text>
</comment>
<dbReference type="GO" id="GO:0008641">
    <property type="term" value="F:ubiquitin-like modifier activating enzyme activity"/>
    <property type="evidence" value="ECO:0007669"/>
    <property type="project" value="InterPro"/>
</dbReference>
<dbReference type="GO" id="GO:0005524">
    <property type="term" value="F:ATP binding"/>
    <property type="evidence" value="ECO:0007669"/>
    <property type="project" value="UniProtKB-KW"/>
</dbReference>
<reference evidence="14 15" key="1">
    <citation type="submission" date="2018-07" db="EMBL/GenBank/DDBJ databases">
        <title>Leeuwenhoekiella genomics.</title>
        <authorList>
            <person name="Tahon G."/>
            <person name="Willems A."/>
        </authorList>
    </citation>
    <scope>NUCLEOTIDE SEQUENCE [LARGE SCALE GENOMIC DNA]</scope>
    <source>
        <strain evidence="14 15">LMG 22550</strain>
    </source>
</reference>
<evidence type="ECO:0000256" key="4">
    <source>
        <dbReference type="ARBA" id="ARBA00022840"/>
    </source>
</evidence>
<evidence type="ECO:0000313" key="15">
    <source>
        <dbReference type="Proteomes" id="UP000289238"/>
    </source>
</evidence>
<name>A0A4Q0PAN7_9FLAO</name>
<dbReference type="GO" id="GO:0061605">
    <property type="term" value="F:molybdopterin-synthase adenylyltransferase activity"/>
    <property type="evidence" value="ECO:0007669"/>
    <property type="project" value="UniProtKB-EC"/>
</dbReference>
<sequence>MSNYQRQIILPEIGESGQKKLADARILVVGAGGLGCALLPYLVGSGIGRIGIIDGDRVDPSNLHRQILYTPDSVGKYKVDEAKQFLLMQRPDVMIDTYSTYLTGLNAHKIVEEYDVIVDATDRISSRYLINDTAVLCNKPIVYASIHRFEGQVSVFNYKNGPTYRCLFPKAAEVPNCAEAGVLGTCVGFIGLIQAQEVIKVILGIGDVLSGKLIMYNTLTANQQCFEFTKTERAEISQDFFEKSHMRQDVNTAGFNNNQPDAGTFIDVRELDELPRVNFNQLIEIPILELNQKMNQLNKFETYYIFCQSGKRALSAAQQMYDAGFNYVTAITDGAEVIANHNN</sequence>
<dbReference type="GO" id="GO:0004792">
    <property type="term" value="F:thiosulfate-cyanide sulfurtransferase activity"/>
    <property type="evidence" value="ECO:0007669"/>
    <property type="project" value="TreeGrafter"/>
</dbReference>
<dbReference type="EC" id="2.7.7.80" evidence="8"/>
<protein>
    <recommendedName>
        <fullName evidence="9">Molybdopterin-synthase adenylyltransferase</fullName>
        <ecNumber evidence="8">2.7.7.80</ecNumber>
    </recommendedName>
    <alternativeName>
        <fullName evidence="12">MoaD protein adenylase</fullName>
    </alternativeName>
    <alternativeName>
        <fullName evidence="10">Molybdopterin-converting factor subunit 1 adenylase</fullName>
    </alternativeName>
    <alternativeName>
        <fullName evidence="11">Sulfur carrier protein MoaD adenylyltransferase</fullName>
    </alternativeName>
</protein>
<evidence type="ECO:0000256" key="3">
    <source>
        <dbReference type="ARBA" id="ARBA00022741"/>
    </source>
</evidence>
<dbReference type="Gene3D" id="3.40.250.10">
    <property type="entry name" value="Rhodanese-like domain"/>
    <property type="match status" value="1"/>
</dbReference>
<accession>A0A4Q0PAN7</accession>
<evidence type="ECO:0000256" key="8">
    <source>
        <dbReference type="ARBA" id="ARBA00066884"/>
    </source>
</evidence>
<dbReference type="RefSeq" id="WP_128756891.1">
    <property type="nucleotide sequence ID" value="NZ_QOVM01000002.1"/>
</dbReference>
<dbReference type="InterPro" id="IPR001763">
    <property type="entry name" value="Rhodanese-like_dom"/>
</dbReference>
<dbReference type="PROSITE" id="PS50206">
    <property type="entry name" value="RHODANESE_3"/>
    <property type="match status" value="1"/>
</dbReference>
<dbReference type="AlphaFoldDB" id="A0A4Q0PAN7"/>
<evidence type="ECO:0000256" key="2">
    <source>
        <dbReference type="ARBA" id="ARBA00022679"/>
    </source>
</evidence>
<dbReference type="PANTHER" id="PTHR10953">
    <property type="entry name" value="UBIQUITIN-ACTIVATING ENZYME E1"/>
    <property type="match status" value="1"/>
</dbReference>
<evidence type="ECO:0000256" key="1">
    <source>
        <dbReference type="ARBA" id="ARBA00009919"/>
    </source>
</evidence>
<keyword evidence="3" id="KW-0547">Nucleotide-binding</keyword>
<keyword evidence="15" id="KW-1185">Reference proteome</keyword>
<dbReference type="PANTHER" id="PTHR10953:SF102">
    <property type="entry name" value="ADENYLYLTRANSFERASE AND SULFURTRANSFERASE MOCS3"/>
    <property type="match status" value="1"/>
</dbReference>
<dbReference type="InterPro" id="IPR045886">
    <property type="entry name" value="ThiF/MoeB/HesA"/>
</dbReference>
<dbReference type="EMBL" id="QOVM01000002">
    <property type="protein sequence ID" value="RXG23356.1"/>
    <property type="molecule type" value="Genomic_DNA"/>
</dbReference>
<evidence type="ECO:0000313" key="14">
    <source>
        <dbReference type="EMBL" id="RXG23356.1"/>
    </source>
</evidence>
<evidence type="ECO:0000256" key="12">
    <source>
        <dbReference type="ARBA" id="ARBA00078531"/>
    </source>
</evidence>
<dbReference type="GO" id="GO:0005829">
    <property type="term" value="C:cytosol"/>
    <property type="evidence" value="ECO:0007669"/>
    <property type="project" value="TreeGrafter"/>
</dbReference>
<gene>
    <name evidence="14" type="ORF">DSM00_969</name>
</gene>
<evidence type="ECO:0000256" key="5">
    <source>
        <dbReference type="ARBA" id="ARBA00052218"/>
    </source>
</evidence>
<dbReference type="Proteomes" id="UP000289238">
    <property type="component" value="Unassembled WGS sequence"/>
</dbReference>
<comment type="function">
    <text evidence="6">Catalyzes the adenylation by ATP of the carboxyl group of the C-terminal glycine of sulfur carrier protein MoaD.</text>
</comment>
<evidence type="ECO:0000256" key="9">
    <source>
        <dbReference type="ARBA" id="ARBA00073635"/>
    </source>
</evidence>
<evidence type="ECO:0000256" key="10">
    <source>
        <dbReference type="ARBA" id="ARBA00075110"/>
    </source>
</evidence>
<keyword evidence="2 14" id="KW-0808">Transferase</keyword>
<evidence type="ECO:0000256" key="11">
    <source>
        <dbReference type="ARBA" id="ARBA00075328"/>
    </source>
</evidence>
<dbReference type="InterPro" id="IPR035985">
    <property type="entry name" value="Ubiquitin-activating_enz"/>
</dbReference>